<organism evidence="3 4">
    <name type="scientific">Halorussus limi</name>
    <dbReference type="NCBI Taxonomy" id="2938695"/>
    <lineage>
        <taxon>Archaea</taxon>
        <taxon>Methanobacteriati</taxon>
        <taxon>Methanobacteriota</taxon>
        <taxon>Stenosarchaea group</taxon>
        <taxon>Halobacteria</taxon>
        <taxon>Halobacteriales</taxon>
        <taxon>Haladaptataceae</taxon>
        <taxon>Halorussus</taxon>
    </lineage>
</organism>
<evidence type="ECO:0000256" key="1">
    <source>
        <dbReference type="SAM" id="MobiDB-lite"/>
    </source>
</evidence>
<dbReference type="Proteomes" id="UP000830729">
    <property type="component" value="Chromosome"/>
</dbReference>
<evidence type="ECO:0000259" key="2">
    <source>
        <dbReference type="Pfam" id="PF26255"/>
    </source>
</evidence>
<name>A0A8U0HR93_9EURY</name>
<accession>A0A8U0HR93</accession>
<dbReference type="InterPro" id="IPR058677">
    <property type="entry name" value="ORF4_N"/>
</dbReference>
<proteinExistence type="predicted"/>
<feature type="domain" description="Envelope protein N-terminal" evidence="2">
    <location>
        <begin position="64"/>
        <end position="370"/>
    </location>
</feature>
<keyword evidence="4" id="KW-1185">Reference proteome</keyword>
<evidence type="ECO:0000313" key="4">
    <source>
        <dbReference type="Proteomes" id="UP000830729"/>
    </source>
</evidence>
<dbReference type="AlphaFoldDB" id="A0A8U0HR93"/>
<reference evidence="3 4" key="1">
    <citation type="submission" date="2022-04" db="EMBL/GenBank/DDBJ databases">
        <title>Diverse halophilic archaea isolated from saline environments.</title>
        <authorList>
            <person name="Cui H.-L."/>
        </authorList>
    </citation>
    <scope>NUCLEOTIDE SEQUENCE [LARGE SCALE GENOMIC DNA]</scope>
    <source>
        <strain evidence="3 4">XZYJT49</strain>
    </source>
</reference>
<dbReference type="RefSeq" id="WP_248649230.1">
    <property type="nucleotide sequence ID" value="NZ_CP096659.1"/>
</dbReference>
<protein>
    <recommendedName>
        <fullName evidence="2">Envelope protein N-terminal domain-containing protein</fullName>
    </recommendedName>
</protein>
<dbReference type="Pfam" id="PF26255">
    <property type="entry name" value="Viral_env_HRPV"/>
    <property type="match status" value="1"/>
</dbReference>
<dbReference type="KEGG" id="halx:M0R89_11510"/>
<gene>
    <name evidence="3" type="ORF">M0R89_11510</name>
</gene>
<dbReference type="GeneID" id="72185835"/>
<sequence length="528" mass="57214">MDRQALTALLLIVLVVFQPLGPSIVGVAEAAVGDEKCQGAEGGLYVITFGHVAKECAVENQVENAVEDVKEAQDNQTKVDIYSAAIAQDSATDPFLSTMNNRLQDSKTVAWTHGETELAEAYQNGTSLAVARADAKQAEEDYYSRIQRNILAEWRTEVSAFRSLNERAATEGLLHADKNGTNTSSEVGWPEAENDGQRLFEFANREFKGTDDDYGVDVYYKGIENRTVTLANGTEVTVPAIGWHIADYRGGGTYEINYWYYPGAGLDPDPNDNNFAASTVGIYVSGNFDSSMEPQMLIDFRDYEQLWDTSVQMNKEVKNETDTYANKTYEAFSDGKINATDVISKTTKIHQYGTEGDSMSDVVAALASMGVSTPELNGVGTMNVTYNGDTYTGLVMAESAPNGSWQAGTTYNASNISGPVWIATTGGEAVEVTGEFRIDSITAKDGSSISNVTTTKYVYRTSNTTEYQQLLERMSDLRQELEEREPDTSGGSGGGSGFSIPELSNRQMMLVGGAIVGLGVLSSLGGRR</sequence>
<evidence type="ECO:0000313" key="3">
    <source>
        <dbReference type="EMBL" id="UPV73174.1"/>
    </source>
</evidence>
<dbReference type="EMBL" id="CP096659">
    <property type="protein sequence ID" value="UPV73174.1"/>
    <property type="molecule type" value="Genomic_DNA"/>
</dbReference>
<feature type="region of interest" description="Disordered" evidence="1">
    <location>
        <begin position="480"/>
        <end position="499"/>
    </location>
</feature>